<dbReference type="Pfam" id="PF03480">
    <property type="entry name" value="DctP"/>
    <property type="match status" value="1"/>
</dbReference>
<keyword evidence="2" id="KW-0472">Membrane</keyword>
<organism evidence="3 4">
    <name type="scientific">Candidatus Magnetoglobus multicellularis str. Araruama</name>
    <dbReference type="NCBI Taxonomy" id="890399"/>
    <lineage>
        <taxon>Bacteria</taxon>
        <taxon>Pseudomonadati</taxon>
        <taxon>Thermodesulfobacteriota</taxon>
        <taxon>Desulfobacteria</taxon>
        <taxon>Desulfobacterales</taxon>
        <taxon>Desulfobacteraceae</taxon>
        <taxon>Candidatus Magnetoglobus</taxon>
    </lineage>
</organism>
<dbReference type="PANTHER" id="PTHR33376">
    <property type="match status" value="1"/>
</dbReference>
<dbReference type="InterPro" id="IPR018389">
    <property type="entry name" value="DctP_fam"/>
</dbReference>
<dbReference type="EMBL" id="ATBP01000678">
    <property type="protein sequence ID" value="ETR69308.1"/>
    <property type="molecule type" value="Genomic_DNA"/>
</dbReference>
<name>A0A1V1P3C8_9BACT</name>
<dbReference type="GO" id="GO:0055085">
    <property type="term" value="P:transmembrane transport"/>
    <property type="evidence" value="ECO:0007669"/>
    <property type="project" value="InterPro"/>
</dbReference>
<sequence>MKFFKTNIFGRCVLSKQRSIGIISSIIFLCIFICNSLVFAGKIRIKFATLAPEGTTWANILEEAAKEIKRKTNKRVKIKYYLGGKKGEEPEMIQKMKIGEIDAVGVSGMGLQSIVRDIRVMDLPLLFETYIEFDYLRCKLYPVFAKMFLKENYVLTAMNETGFVYNFSNVPIREIEDIKTVKTWIYKGEPISMTLADIIGINTVPLGITDVLTSLQTGLIESCYAPPVAAIAFQWHTKVKYVSSKPLTNGCGGIVIRQDTFDKMLPKDREIVMAILKEKNEKTIIEMRRDNEQAKKDLTSRFGLKEFKLSEKADKQMAVVADTVRKRLIGEYYSQELLDRSLALVAECRNMGQEKCRQVTQKMISEAE</sequence>
<dbReference type="InterPro" id="IPR038404">
    <property type="entry name" value="TRAP_DctP_sf"/>
</dbReference>
<protein>
    <submittedName>
        <fullName evidence="3">Extracellular solute-binding protein, family 7</fullName>
    </submittedName>
</protein>
<dbReference type="PANTHER" id="PTHR33376:SF4">
    <property type="entry name" value="SIALIC ACID-BINDING PERIPLASMIC PROTEIN SIAP"/>
    <property type="match status" value="1"/>
</dbReference>
<feature type="transmembrane region" description="Helical" evidence="2">
    <location>
        <begin position="20"/>
        <end position="40"/>
    </location>
</feature>
<evidence type="ECO:0000256" key="2">
    <source>
        <dbReference type="SAM" id="Phobius"/>
    </source>
</evidence>
<evidence type="ECO:0000256" key="1">
    <source>
        <dbReference type="ARBA" id="ARBA00022729"/>
    </source>
</evidence>
<dbReference type="Gene3D" id="3.40.190.170">
    <property type="entry name" value="Bacterial extracellular solute-binding protein, family 7"/>
    <property type="match status" value="1"/>
</dbReference>
<proteinExistence type="predicted"/>
<dbReference type="NCBIfam" id="NF037995">
    <property type="entry name" value="TRAP_S1"/>
    <property type="match status" value="1"/>
</dbReference>
<accession>A0A1V1P3C8</accession>
<keyword evidence="2" id="KW-1133">Transmembrane helix</keyword>
<dbReference type="Proteomes" id="UP000189670">
    <property type="component" value="Unassembled WGS sequence"/>
</dbReference>
<evidence type="ECO:0000313" key="3">
    <source>
        <dbReference type="EMBL" id="ETR69308.1"/>
    </source>
</evidence>
<keyword evidence="2" id="KW-0812">Transmembrane</keyword>
<gene>
    <name evidence="3" type="ORF">OMM_09717</name>
</gene>
<evidence type="ECO:0000313" key="4">
    <source>
        <dbReference type="Proteomes" id="UP000189670"/>
    </source>
</evidence>
<dbReference type="AlphaFoldDB" id="A0A1V1P3C8"/>
<comment type="caution">
    <text evidence="3">The sequence shown here is derived from an EMBL/GenBank/DDBJ whole genome shotgun (WGS) entry which is preliminary data.</text>
</comment>
<reference evidence="4" key="1">
    <citation type="submission" date="2012-11" db="EMBL/GenBank/DDBJ databases">
        <authorList>
            <person name="Lucero-Rivera Y.E."/>
            <person name="Tovar-Ramirez D."/>
        </authorList>
    </citation>
    <scope>NUCLEOTIDE SEQUENCE [LARGE SCALE GENOMIC DNA]</scope>
    <source>
        <strain evidence="4">Araruama</strain>
    </source>
</reference>
<keyword evidence="1" id="KW-0732">Signal</keyword>